<dbReference type="Proteomes" id="UP000834106">
    <property type="component" value="Chromosome 3"/>
</dbReference>
<dbReference type="InterPro" id="IPR003676">
    <property type="entry name" value="SAUR_fam"/>
</dbReference>
<evidence type="ECO:0000256" key="1">
    <source>
        <dbReference type="ARBA" id="ARBA00006974"/>
    </source>
</evidence>
<organism evidence="2 3">
    <name type="scientific">Fraxinus pennsylvanica</name>
    <dbReference type="NCBI Taxonomy" id="56036"/>
    <lineage>
        <taxon>Eukaryota</taxon>
        <taxon>Viridiplantae</taxon>
        <taxon>Streptophyta</taxon>
        <taxon>Embryophyta</taxon>
        <taxon>Tracheophyta</taxon>
        <taxon>Spermatophyta</taxon>
        <taxon>Magnoliopsida</taxon>
        <taxon>eudicotyledons</taxon>
        <taxon>Gunneridae</taxon>
        <taxon>Pentapetalae</taxon>
        <taxon>asterids</taxon>
        <taxon>lamiids</taxon>
        <taxon>Lamiales</taxon>
        <taxon>Oleaceae</taxon>
        <taxon>Oleeae</taxon>
        <taxon>Fraxinus</taxon>
    </lineage>
</organism>
<reference evidence="2" key="1">
    <citation type="submission" date="2023-05" db="EMBL/GenBank/DDBJ databases">
        <authorList>
            <person name="Huff M."/>
        </authorList>
    </citation>
    <scope>NUCLEOTIDE SEQUENCE</scope>
</reference>
<accession>A0AAD2DN78</accession>
<sequence>MHRKGEKKMKLKKGCVAVKVGLENGPFQRFVIPISYLHNPLFQRLLDRACEFYGYHTSGPLMLPCSVEDFLHLQRRIERDANKPNHHCHHHHHHNLFVALPHYLS</sequence>
<dbReference type="EMBL" id="OU503038">
    <property type="protein sequence ID" value="CAI9758353.1"/>
    <property type="molecule type" value="Genomic_DNA"/>
</dbReference>
<dbReference type="Pfam" id="PF02519">
    <property type="entry name" value="Auxin_inducible"/>
    <property type="match status" value="1"/>
</dbReference>
<gene>
    <name evidence="2" type="ORF">FPE_LOCUS5783</name>
</gene>
<dbReference type="AlphaFoldDB" id="A0AAD2DN78"/>
<protein>
    <recommendedName>
        <fullName evidence="4">Small auxin up regulated protein</fullName>
    </recommendedName>
</protein>
<name>A0AAD2DN78_9LAMI</name>
<dbReference type="PANTHER" id="PTHR31374">
    <property type="entry name" value="AUXIN-INDUCED PROTEIN-LIKE-RELATED"/>
    <property type="match status" value="1"/>
</dbReference>
<comment type="similarity">
    <text evidence="1">Belongs to the ARG7 family.</text>
</comment>
<dbReference type="PANTHER" id="PTHR31374:SF228">
    <property type="entry name" value="SAUR FAMILY PROTEIN"/>
    <property type="match status" value="1"/>
</dbReference>
<dbReference type="GO" id="GO:0009733">
    <property type="term" value="P:response to auxin"/>
    <property type="evidence" value="ECO:0007669"/>
    <property type="project" value="InterPro"/>
</dbReference>
<evidence type="ECO:0000313" key="2">
    <source>
        <dbReference type="EMBL" id="CAI9758353.1"/>
    </source>
</evidence>
<evidence type="ECO:0000313" key="3">
    <source>
        <dbReference type="Proteomes" id="UP000834106"/>
    </source>
</evidence>
<proteinExistence type="inferred from homology"/>
<keyword evidence="3" id="KW-1185">Reference proteome</keyword>
<evidence type="ECO:0008006" key="4">
    <source>
        <dbReference type="Google" id="ProtNLM"/>
    </source>
</evidence>